<proteinExistence type="predicted"/>
<sequence>MADDETILALEHEMSVLIRRLRRRIALRARMVHPDLAPVAYSMLMALHDGGPQRASALVELFAVDKGAISRQVSTLLELGLIERTPDPDDRRAAILALTPHGLERMEAVTLDRRAEFREKLGDWTHDDLRGFVDVMARYNASLETG</sequence>
<dbReference type="RefSeq" id="WP_091728821.1">
    <property type="nucleotide sequence ID" value="NZ_LT629757.1"/>
</dbReference>
<dbReference type="OrthoDB" id="122135at2"/>
<dbReference type="InterPro" id="IPR000835">
    <property type="entry name" value="HTH_MarR-typ"/>
</dbReference>
<evidence type="ECO:0000256" key="2">
    <source>
        <dbReference type="ARBA" id="ARBA00023125"/>
    </source>
</evidence>
<dbReference type="EMBL" id="LT629757">
    <property type="protein sequence ID" value="SDS44534.1"/>
    <property type="molecule type" value="Genomic_DNA"/>
</dbReference>
<evidence type="ECO:0000259" key="4">
    <source>
        <dbReference type="PROSITE" id="PS50995"/>
    </source>
</evidence>
<dbReference type="InterPro" id="IPR039422">
    <property type="entry name" value="MarR/SlyA-like"/>
</dbReference>
<dbReference type="PROSITE" id="PS01117">
    <property type="entry name" value="HTH_MARR_1"/>
    <property type="match status" value="1"/>
</dbReference>
<dbReference type="PROSITE" id="PS50995">
    <property type="entry name" value="HTH_MARR_2"/>
    <property type="match status" value="1"/>
</dbReference>
<dbReference type="GO" id="GO:0003677">
    <property type="term" value="F:DNA binding"/>
    <property type="evidence" value="ECO:0007669"/>
    <property type="project" value="UniProtKB-KW"/>
</dbReference>
<dbReference type="InterPro" id="IPR036390">
    <property type="entry name" value="WH_DNA-bd_sf"/>
</dbReference>
<evidence type="ECO:0000256" key="1">
    <source>
        <dbReference type="ARBA" id="ARBA00023015"/>
    </source>
</evidence>
<dbReference type="AlphaFoldDB" id="A0A1H1S989"/>
<evidence type="ECO:0000256" key="3">
    <source>
        <dbReference type="ARBA" id="ARBA00023163"/>
    </source>
</evidence>
<name>A0A1H1S989_9ACTN</name>
<evidence type="ECO:0000313" key="6">
    <source>
        <dbReference type="Proteomes" id="UP000198859"/>
    </source>
</evidence>
<accession>A0A1H1S989</accession>
<dbReference type="Proteomes" id="UP000198859">
    <property type="component" value="Chromosome I"/>
</dbReference>
<reference evidence="6" key="1">
    <citation type="submission" date="2016-10" db="EMBL/GenBank/DDBJ databases">
        <authorList>
            <person name="Varghese N."/>
            <person name="Submissions S."/>
        </authorList>
    </citation>
    <scope>NUCLEOTIDE SEQUENCE [LARGE SCALE GENOMIC DNA]</scope>
    <source>
        <strain evidence="6">DSM 22127</strain>
    </source>
</reference>
<keyword evidence="3" id="KW-0804">Transcription</keyword>
<dbReference type="InterPro" id="IPR036388">
    <property type="entry name" value="WH-like_DNA-bd_sf"/>
</dbReference>
<dbReference type="PRINTS" id="PR00598">
    <property type="entry name" value="HTHMARR"/>
</dbReference>
<evidence type="ECO:0000313" key="5">
    <source>
        <dbReference type="EMBL" id="SDS44534.1"/>
    </source>
</evidence>
<dbReference type="SUPFAM" id="SSF46785">
    <property type="entry name" value="Winged helix' DNA-binding domain"/>
    <property type="match status" value="1"/>
</dbReference>
<dbReference type="GO" id="GO:0006950">
    <property type="term" value="P:response to stress"/>
    <property type="evidence" value="ECO:0007669"/>
    <property type="project" value="TreeGrafter"/>
</dbReference>
<organism evidence="5 6">
    <name type="scientific">Nocardioides scoriae</name>
    <dbReference type="NCBI Taxonomy" id="642780"/>
    <lineage>
        <taxon>Bacteria</taxon>
        <taxon>Bacillati</taxon>
        <taxon>Actinomycetota</taxon>
        <taxon>Actinomycetes</taxon>
        <taxon>Propionibacteriales</taxon>
        <taxon>Nocardioidaceae</taxon>
        <taxon>Nocardioides</taxon>
    </lineage>
</organism>
<dbReference type="InterPro" id="IPR023187">
    <property type="entry name" value="Tscrpt_reg_MarR-type_CS"/>
</dbReference>
<gene>
    <name evidence="5" type="ORF">SAMN04488570_1895</name>
</gene>
<dbReference type="GO" id="GO:0003700">
    <property type="term" value="F:DNA-binding transcription factor activity"/>
    <property type="evidence" value="ECO:0007669"/>
    <property type="project" value="InterPro"/>
</dbReference>
<protein>
    <submittedName>
        <fullName evidence="5">DNA-binding transcriptional regulator, MarR family</fullName>
    </submittedName>
</protein>
<dbReference type="Pfam" id="PF12802">
    <property type="entry name" value="MarR_2"/>
    <property type="match status" value="1"/>
</dbReference>
<keyword evidence="6" id="KW-1185">Reference proteome</keyword>
<dbReference type="PANTHER" id="PTHR33164:SF57">
    <property type="entry name" value="MARR-FAMILY TRANSCRIPTIONAL REGULATOR"/>
    <property type="match status" value="1"/>
</dbReference>
<dbReference type="Gene3D" id="1.10.10.10">
    <property type="entry name" value="Winged helix-like DNA-binding domain superfamily/Winged helix DNA-binding domain"/>
    <property type="match status" value="1"/>
</dbReference>
<keyword evidence="2 5" id="KW-0238">DNA-binding</keyword>
<feature type="domain" description="HTH marR-type" evidence="4">
    <location>
        <begin position="11"/>
        <end position="141"/>
    </location>
</feature>
<keyword evidence="1" id="KW-0805">Transcription regulation</keyword>
<dbReference type="SMART" id="SM00347">
    <property type="entry name" value="HTH_MARR"/>
    <property type="match status" value="1"/>
</dbReference>
<dbReference type="PANTHER" id="PTHR33164">
    <property type="entry name" value="TRANSCRIPTIONAL REGULATOR, MARR FAMILY"/>
    <property type="match status" value="1"/>
</dbReference>